<comment type="caution">
    <text evidence="2">The sequence shown here is derived from an EMBL/GenBank/DDBJ whole genome shotgun (WGS) entry which is preliminary data.</text>
</comment>
<dbReference type="Pfam" id="PF03102">
    <property type="entry name" value="NeuB"/>
    <property type="match status" value="1"/>
</dbReference>
<dbReference type="GO" id="GO:0016051">
    <property type="term" value="P:carbohydrate biosynthetic process"/>
    <property type="evidence" value="ECO:0007669"/>
    <property type="project" value="InterPro"/>
</dbReference>
<dbReference type="RefSeq" id="WP_140587077.1">
    <property type="nucleotide sequence ID" value="NZ_VFRR01000003.1"/>
</dbReference>
<dbReference type="Proteomes" id="UP000315901">
    <property type="component" value="Unassembled WGS sequence"/>
</dbReference>
<dbReference type="GO" id="GO:0047444">
    <property type="term" value="F:N-acylneuraminate-9-phosphate synthase activity"/>
    <property type="evidence" value="ECO:0007669"/>
    <property type="project" value="TreeGrafter"/>
</dbReference>
<dbReference type="InterPro" id="IPR057736">
    <property type="entry name" value="SAF_PseI/NeuA/NeuB"/>
</dbReference>
<dbReference type="InterPro" id="IPR006190">
    <property type="entry name" value="SAF_AFP_Neu5Ac"/>
</dbReference>
<dbReference type="InterPro" id="IPR013132">
    <property type="entry name" value="PseI/NeuA/B-like_N"/>
</dbReference>
<dbReference type="InterPro" id="IPR051690">
    <property type="entry name" value="PseI-like"/>
</dbReference>
<dbReference type="OrthoDB" id="9781701at2"/>
<dbReference type="PROSITE" id="PS50844">
    <property type="entry name" value="AFP_LIKE"/>
    <property type="match status" value="1"/>
</dbReference>
<keyword evidence="2" id="KW-0808">Transferase</keyword>
<reference evidence="2 3" key="1">
    <citation type="submission" date="2019-06" db="EMBL/GenBank/DDBJ databases">
        <title>A novel bacterium of genus Marinomonas, isolated from coastal sand.</title>
        <authorList>
            <person name="Huang H."/>
            <person name="Mo K."/>
            <person name="Hu Y."/>
        </authorList>
    </citation>
    <scope>NUCLEOTIDE SEQUENCE [LARGE SCALE GENOMIC DNA]</scope>
    <source>
        <strain evidence="2 3">HB171799</strain>
    </source>
</reference>
<dbReference type="InterPro" id="IPR036732">
    <property type="entry name" value="AFP_Neu5c_C_sf"/>
</dbReference>
<feature type="domain" description="AFP-like" evidence="1">
    <location>
        <begin position="283"/>
        <end position="341"/>
    </location>
</feature>
<dbReference type="SUPFAM" id="SSF51569">
    <property type="entry name" value="Aldolase"/>
    <property type="match status" value="1"/>
</dbReference>
<dbReference type="Pfam" id="PF08666">
    <property type="entry name" value="SAF"/>
    <property type="match status" value="1"/>
</dbReference>
<accession>A0A501X357</accession>
<dbReference type="PANTHER" id="PTHR42966">
    <property type="entry name" value="N-ACETYLNEURAMINATE SYNTHASE"/>
    <property type="match status" value="1"/>
</dbReference>
<dbReference type="EMBL" id="VFRR01000003">
    <property type="protein sequence ID" value="TPE54909.1"/>
    <property type="molecule type" value="Genomic_DNA"/>
</dbReference>
<dbReference type="SUPFAM" id="SSF51269">
    <property type="entry name" value="AFP III-like domain"/>
    <property type="match status" value="1"/>
</dbReference>
<protein>
    <submittedName>
        <fullName evidence="2">N-acetylneuraminate synthase</fullName>
        <ecNumber evidence="2">2.5.1.56</ecNumber>
    </submittedName>
</protein>
<dbReference type="SMART" id="SM00858">
    <property type="entry name" value="SAF"/>
    <property type="match status" value="1"/>
</dbReference>
<sequence length="341" mass="36698">MSKPTLIIAEAGVNHNGSVIRALEMVDAAVLAGADVVKFQTFVPELTVSASAQQAEYQKQNIGKTTSQLKMLQQLTLTFAEHRQVANYCRKQGIEYLSTAFDLESLEQLLEIGVMRLKIPSGEITHWPLLVASAKTGLPIILSTGMSSLEEIMAALQVLLDHGAQRQQITILHCNTQYPTPLEDANLNAMSAIASATGVAIGYSDHTLGIDVSTAAVAMGATVIEKHFTLDKSLPGPDHKASLDPQELSALVKGIRRIELIKGDGVKKVSASEAGNLHIARKYLVARQPIRAGEHFNEHNVIAKRIGFAGMSPMCWPDIIGKVAQRDLAVDEPLVLSDIGG</sequence>
<dbReference type="InterPro" id="IPR013974">
    <property type="entry name" value="SAF"/>
</dbReference>
<dbReference type="EC" id="2.5.1.56" evidence="2"/>
<dbReference type="NCBIfam" id="TIGR03569">
    <property type="entry name" value="NeuB_NnaB"/>
    <property type="match status" value="1"/>
</dbReference>
<dbReference type="InterPro" id="IPR013785">
    <property type="entry name" value="Aldolase_TIM"/>
</dbReference>
<proteinExistence type="predicted"/>
<gene>
    <name evidence="2" type="primary">neuB</name>
    <name evidence="2" type="ORF">FJM67_02305</name>
</gene>
<evidence type="ECO:0000313" key="3">
    <source>
        <dbReference type="Proteomes" id="UP000315901"/>
    </source>
</evidence>
<dbReference type="GO" id="GO:0050462">
    <property type="term" value="F:N-acetylneuraminate synthase activity"/>
    <property type="evidence" value="ECO:0007669"/>
    <property type="project" value="UniProtKB-EC"/>
</dbReference>
<evidence type="ECO:0000259" key="1">
    <source>
        <dbReference type="PROSITE" id="PS50844"/>
    </source>
</evidence>
<evidence type="ECO:0000313" key="2">
    <source>
        <dbReference type="EMBL" id="TPE54909.1"/>
    </source>
</evidence>
<dbReference type="CDD" id="cd11615">
    <property type="entry name" value="SAF_NeuB_like"/>
    <property type="match status" value="1"/>
</dbReference>
<organism evidence="2 3">
    <name type="scientific">Maribrevibacterium harenarium</name>
    <dbReference type="NCBI Taxonomy" id="2589817"/>
    <lineage>
        <taxon>Bacteria</taxon>
        <taxon>Pseudomonadati</taxon>
        <taxon>Pseudomonadota</taxon>
        <taxon>Gammaproteobacteria</taxon>
        <taxon>Oceanospirillales</taxon>
        <taxon>Oceanospirillaceae</taxon>
        <taxon>Maribrevibacterium</taxon>
    </lineage>
</organism>
<name>A0A501X357_9GAMM</name>
<keyword evidence="3" id="KW-1185">Reference proteome</keyword>
<dbReference type="Gene3D" id="3.20.20.70">
    <property type="entry name" value="Aldolase class I"/>
    <property type="match status" value="1"/>
</dbReference>
<dbReference type="InterPro" id="IPR020007">
    <property type="entry name" value="NeuB/NeuA"/>
</dbReference>
<dbReference type="AlphaFoldDB" id="A0A501X357"/>
<dbReference type="PANTHER" id="PTHR42966:SF1">
    <property type="entry name" value="SIALIC ACID SYNTHASE"/>
    <property type="match status" value="1"/>
</dbReference>
<dbReference type="Gene3D" id="3.90.1210.10">
    <property type="entry name" value="Antifreeze-like/N-acetylneuraminic acid synthase C-terminal domain"/>
    <property type="match status" value="1"/>
</dbReference>